<protein>
    <submittedName>
        <fullName evidence="1">Uncharacterized protein</fullName>
    </submittedName>
</protein>
<evidence type="ECO:0000313" key="2">
    <source>
        <dbReference type="Proteomes" id="UP001057375"/>
    </source>
</evidence>
<sequence length="2216" mass="242010">MHLKDSSGVDLSSLPTDFSSKFSHNCGEGCVLSDFVSPDPWSAPELVFEFTAPSSAGTYTIELEYEDTVFSGELTVLPVVDYTESTLVVSPDSLFSGHEVFIIFVPKHDGGFYDSSDSLPLFFFPSISLELSQGTMTDLTLLSSTDHTYSYSATLTSSATVDGVVSVFYDESTTNLSDSVKIIKRVDMSAEGTLSVSPDLIGSGMDVNLSLTLVDDSGDAITDLPSDFFDSLVISQAETGEDDWSVISVSLSDDSVLPSSIIFDAFSAPSYANDFTIKASYKDMSVSVEYTTVDLPSNSYSTFTVKPVPSFVNEKFSFVFVPKTGSGASIPIVPTDFFDSLVLSVTKTDDASADEVVIEMLNPSVSSDAGLELIGSIDGRTIAGSYKFRLKYYDRFEVQADVSVVNLIDFDLSALSVFPNPVFAEFSMVVTFVPKDEDGNGFSELPAEFTNGKSLKTCINDVCTPLAYSTVSSDVSNLQYSSVAPNMSGVHSLCIVYEDDEKCVDLEILSAADFSQSVLNATPATVFSEHPLDVSFVLNDFTGNVVDELPEHFTSELSFGFVSDSSLTPSEFIDFTVTQSDWESEKELRFSMNSPEVEVHSDLYLIAMYDGISVNTGIRVVVKPDFSSSNISVDHVIAFESESNATYFTPKCANGVIFEPSSDFYSLLTIQSANSEWLAGDRSIDANNNIEWDSTNPSTDVLSLVHTITITYLTNSTSIDVRIVPEVEFVSDFITLSPSVVFRNALLSFVFAPRFEDEIYEYFPEYFSDNLGFVIVGDETISISPSCDDNLTENTLGSISCDVTVPTSVSLGDNSLVAIYSSVNTQSSADVRVIEPIDSSSSTFEATPSTVFAGRDVLITLVMKDGEGNELTELPSDFKICSDSSSCQLQLLREDANGNVIDALIASKIHDPVSTFQFTVTAPTTTGSYEYRVEYKDFVFSDSVTVVPAIDFGQEGVFEASPRYVFAGSAIELTLNMKNSSGGYLTKISSDFEDGISFSIKYNGIESPLTAPDLEADINNTIPTFVYSFAAPEVSGDYVIIMSYDGDTLSDTISVVPPVSFDDSLFVVSPTTVIANYPTTMVFTPLDAEGNALQAVASDFHVGMVFIEVEVDEDGNEIGDRNEIPSGDVVLTQNNLPENIVFTSVAPSNTSSEQKLFNIIVEYKESSLDDCITVIPSSTTADFDIFLEISDTVVFEDHWINVVFTPRTEDSDGNLSIPSMLPTDISQATEEDGESIIGDFPLLFYYSINDTETTFLDVEMMLDDTTNHIYKYRFLAPSTTDGTTFQIDVFAEYGGKKRSDSTELTIIKTIDFSQSVLTISPEISLVSGAVEMVFEPKSSEGEYLTEFPSRFIERIVESFEYSLDDSSQAPADYLVSLESDELETSSPRILMSGFAPSLKGKYTIGLTYDMDYVSVSLISTHSVDLSQSILSVSPSAQYPTKIVSLTLQPRDSDGNAVTDVLDGYADSLAFTVGNETYGFSSIEFIETVDSLPSKITYTFYTSSVSDEYTVTASDFFDTTGSVDFTVKPDPVNCENSYVIFPDYIMRNIEYTPTIILKDTYNNLISGEASASLLFSVAYQCPGETEIPVGSTGSVPNFTCENRGDLVFVLTVSTPETDEGTCSYTSDSIPVAEEFDYTFTDLEIAPIIVAYEDNVTFTMQLRDVGDIDLHPTQIPSAFISNVIGSIRTSEQTIEESEDLVLTFVSLDETLFTFNASLTVVGTYIIDLSYASEIVSTSEFEIIPGDLSCSLSSLTLGVSQAAGISFSPTLDVRDSFDNIIEIETLDVCDIDYKCPMDSNYSSSSELIPSVNCTVSGSGSIQATLTKITQIGSTEKYTTCEWNSNTLVPFTIYPTSPSLTNTVIYMKSLPSNSTFTVDEQFQIGVSVYDDYENDSSSVGTSPVLDVSVNLFKCASKALGGYSGDVPSSYCSSDLVSDTVTHEEGGYVKKFNPKRAGSYRFEVTVRANPFCLINPESCQPSEVFDEFTISEEFIIDSGEFSTFEIVLTDSSFTPLWLPGVGGNIQKMAFDFCYMKLRQLDMYNNIPSKFKESLEAPVTTIVSTFDDDEIIVTVQPYNDVEYNILAVPWGLGLTFPLEDLFVNYGLTAEVNIIVYGYVGGISYEDAIEKFSEMDEESLDSYLDPTYRAESSFSIDMMTMNMGDKGTLTVNSDLWGSYDEMDLEIPFPTAQNENLGTIKLIQGNSTVGQDTVTSGTFENIDQ</sequence>
<keyword evidence="2" id="KW-1185">Reference proteome</keyword>
<gene>
    <name evidence="1" type="ORF">ADUPG1_011388</name>
</gene>
<reference evidence="1" key="1">
    <citation type="submission" date="2022-03" db="EMBL/GenBank/DDBJ databases">
        <title>Draft genome sequence of Aduncisulcus paluster, a free-living microaerophilic Fornicata.</title>
        <authorList>
            <person name="Yuyama I."/>
            <person name="Kume K."/>
            <person name="Tamura T."/>
            <person name="Inagaki Y."/>
            <person name="Hashimoto T."/>
        </authorList>
    </citation>
    <scope>NUCLEOTIDE SEQUENCE</scope>
    <source>
        <strain evidence="1">NY0171</strain>
    </source>
</reference>
<dbReference type="InterPro" id="IPR013783">
    <property type="entry name" value="Ig-like_fold"/>
</dbReference>
<proteinExistence type="predicted"/>
<accession>A0ABQ5JXE8</accession>
<name>A0ABQ5JXE8_9EUKA</name>
<dbReference type="Proteomes" id="UP001057375">
    <property type="component" value="Unassembled WGS sequence"/>
</dbReference>
<dbReference type="EMBL" id="BQXS01011989">
    <property type="protein sequence ID" value="GKT18840.1"/>
    <property type="molecule type" value="Genomic_DNA"/>
</dbReference>
<organism evidence="1 2">
    <name type="scientific">Aduncisulcus paluster</name>
    <dbReference type="NCBI Taxonomy" id="2918883"/>
    <lineage>
        <taxon>Eukaryota</taxon>
        <taxon>Metamonada</taxon>
        <taxon>Carpediemonas-like organisms</taxon>
        <taxon>Aduncisulcus</taxon>
    </lineage>
</organism>
<evidence type="ECO:0000313" key="1">
    <source>
        <dbReference type="EMBL" id="GKT18840.1"/>
    </source>
</evidence>
<feature type="non-terminal residue" evidence="1">
    <location>
        <position position="2216"/>
    </location>
</feature>
<dbReference type="Gene3D" id="2.60.40.10">
    <property type="entry name" value="Immunoglobulins"/>
    <property type="match status" value="1"/>
</dbReference>
<comment type="caution">
    <text evidence="1">The sequence shown here is derived from an EMBL/GenBank/DDBJ whole genome shotgun (WGS) entry which is preliminary data.</text>
</comment>